<comment type="caution">
    <text evidence="2">The sequence shown here is derived from an EMBL/GenBank/DDBJ whole genome shotgun (WGS) entry which is preliminary data.</text>
</comment>
<keyword evidence="3" id="KW-1185">Reference proteome</keyword>
<gene>
    <name evidence="2" type="ORF">C2845_PMPSC055482</name>
</gene>
<name>A0A3L6P9P5_PANMI</name>
<feature type="region of interest" description="Disordered" evidence="1">
    <location>
        <begin position="116"/>
        <end position="158"/>
    </location>
</feature>
<evidence type="ECO:0000313" key="2">
    <source>
        <dbReference type="EMBL" id="RLM52731.1"/>
    </source>
</evidence>
<sequence>MVLHQEPGGGAVPCVHGCASSEAEQLDLGPPTPKKGRAAFLERALRKCSTEEGFGGARLFSTIRARRVIHLAMRTTRMWQYTSPADPDRVSPEEMPDDEVWSWVELVLKVGNQQTIGGSDALDKGHPPNLGLGHPQSHPHLPKGAAGATKQPLRWSLP</sequence>
<accession>A0A3L6P9P5</accession>
<dbReference type="Proteomes" id="UP000275267">
    <property type="component" value="Unassembled WGS sequence"/>
</dbReference>
<evidence type="ECO:0000256" key="1">
    <source>
        <dbReference type="SAM" id="MobiDB-lite"/>
    </source>
</evidence>
<dbReference type="AlphaFoldDB" id="A0A3L6P9P5"/>
<proteinExistence type="predicted"/>
<protein>
    <submittedName>
        <fullName evidence="2">Uncharacterized protein</fullName>
    </submittedName>
</protein>
<organism evidence="2 3">
    <name type="scientific">Panicum miliaceum</name>
    <name type="common">Proso millet</name>
    <name type="synonym">Broomcorn millet</name>
    <dbReference type="NCBI Taxonomy" id="4540"/>
    <lineage>
        <taxon>Eukaryota</taxon>
        <taxon>Viridiplantae</taxon>
        <taxon>Streptophyta</taxon>
        <taxon>Embryophyta</taxon>
        <taxon>Tracheophyta</taxon>
        <taxon>Spermatophyta</taxon>
        <taxon>Magnoliopsida</taxon>
        <taxon>Liliopsida</taxon>
        <taxon>Poales</taxon>
        <taxon>Poaceae</taxon>
        <taxon>PACMAD clade</taxon>
        <taxon>Panicoideae</taxon>
        <taxon>Panicodae</taxon>
        <taxon>Paniceae</taxon>
        <taxon>Panicinae</taxon>
        <taxon>Panicum</taxon>
        <taxon>Panicum sect. Panicum</taxon>
    </lineage>
</organism>
<reference evidence="3" key="1">
    <citation type="journal article" date="2019" name="Nat. Commun.">
        <title>The genome of broomcorn millet.</title>
        <authorList>
            <person name="Zou C."/>
            <person name="Miki D."/>
            <person name="Li D."/>
            <person name="Tang Q."/>
            <person name="Xiao L."/>
            <person name="Rajput S."/>
            <person name="Deng P."/>
            <person name="Jia W."/>
            <person name="Huang R."/>
            <person name="Zhang M."/>
            <person name="Sun Y."/>
            <person name="Hu J."/>
            <person name="Fu X."/>
            <person name="Schnable P.S."/>
            <person name="Li F."/>
            <person name="Zhang H."/>
            <person name="Feng B."/>
            <person name="Zhu X."/>
            <person name="Liu R."/>
            <person name="Schnable J.C."/>
            <person name="Zhu J.-K."/>
            <person name="Zhang H."/>
        </authorList>
    </citation>
    <scope>NUCLEOTIDE SEQUENCE [LARGE SCALE GENOMIC DNA]</scope>
</reference>
<dbReference type="EMBL" id="PQIB02000159">
    <property type="protein sequence ID" value="RLM52731.1"/>
    <property type="molecule type" value="Genomic_DNA"/>
</dbReference>
<evidence type="ECO:0000313" key="3">
    <source>
        <dbReference type="Proteomes" id="UP000275267"/>
    </source>
</evidence>